<proteinExistence type="inferred from homology"/>
<reference evidence="6 7" key="1">
    <citation type="journal article" date="2020" name="Microorganisms">
        <title>Osmotic Adaptation and Compatible Solute Biosynthesis of Phototrophic Bacteria as Revealed from Genome Analyses.</title>
        <authorList>
            <person name="Imhoff J.F."/>
            <person name="Rahn T."/>
            <person name="Kunzel S."/>
            <person name="Keller A."/>
            <person name="Neulinger S.C."/>
        </authorList>
    </citation>
    <scope>NUCLEOTIDE SEQUENCE [LARGE SCALE GENOMIC DNA]</scope>
    <source>
        <strain evidence="6 7">DSM 21303</strain>
    </source>
</reference>
<dbReference type="RefSeq" id="WP_200386581.1">
    <property type="nucleotide sequence ID" value="NZ_NRSD01000002.1"/>
</dbReference>
<comment type="caution">
    <text evidence="6">The sequence shown here is derived from an EMBL/GenBank/DDBJ whole genome shotgun (WGS) entry which is preliminary data.</text>
</comment>
<gene>
    <name evidence="4 6" type="primary">msrA</name>
    <name evidence="6" type="ORF">CKO25_03785</name>
</gene>
<organism evidence="6 7">
    <name type="scientific">Thiocapsa imhoffii</name>
    <dbReference type="NCBI Taxonomy" id="382777"/>
    <lineage>
        <taxon>Bacteria</taxon>
        <taxon>Pseudomonadati</taxon>
        <taxon>Pseudomonadota</taxon>
        <taxon>Gammaproteobacteria</taxon>
        <taxon>Chromatiales</taxon>
        <taxon>Chromatiaceae</taxon>
        <taxon>Thiocapsa</taxon>
    </lineage>
</organism>
<dbReference type="AlphaFoldDB" id="A0A9X0WFS7"/>
<dbReference type="HAMAP" id="MF_01401">
    <property type="entry name" value="MsrA"/>
    <property type="match status" value="1"/>
</dbReference>
<comment type="function">
    <text evidence="4">Has an important function as a repair enzyme for proteins that have been inactivated by oxidation. Catalyzes the reversible oxidation-reduction of methionine sulfoxide in proteins to methionine.</text>
</comment>
<sequence>MATESATLGGGCFWCLEAAFQGLRGVESVVSGYAGGDAKQANYYAVCTGTTGHAEVVQVAFDPERIDFATLLRVFFTIHDPTTPDRQGADIGPQYRSVIFYHDEVQRQVAERVIAELERSAVWSAPIVTQIQPLETFHAAESSHQDYYRRNPSQGYCQVVIAPKLARVRARHAELLDETP</sequence>
<dbReference type="SUPFAM" id="SSF55068">
    <property type="entry name" value="Peptide methionine sulfoxide reductase"/>
    <property type="match status" value="1"/>
</dbReference>
<keyword evidence="7" id="KW-1185">Reference proteome</keyword>
<evidence type="ECO:0000256" key="4">
    <source>
        <dbReference type="HAMAP-Rule" id="MF_01401"/>
    </source>
</evidence>
<evidence type="ECO:0000313" key="7">
    <source>
        <dbReference type="Proteomes" id="UP001138802"/>
    </source>
</evidence>
<evidence type="ECO:0000313" key="6">
    <source>
        <dbReference type="EMBL" id="MBK1643793.1"/>
    </source>
</evidence>
<dbReference type="Gene3D" id="3.30.1060.10">
    <property type="entry name" value="Peptide methionine sulphoxide reductase MsrA"/>
    <property type="match status" value="1"/>
</dbReference>
<comment type="similarity">
    <text evidence="4">Belongs to the MsrA Met sulfoxide reductase family.</text>
</comment>
<name>A0A9X0WFS7_9GAMM</name>
<dbReference type="PANTHER" id="PTHR43774">
    <property type="entry name" value="PEPTIDE METHIONINE SULFOXIDE REDUCTASE"/>
    <property type="match status" value="1"/>
</dbReference>
<accession>A0A9X0WFS7</accession>
<evidence type="ECO:0000256" key="1">
    <source>
        <dbReference type="ARBA" id="ARBA00023002"/>
    </source>
</evidence>
<protein>
    <recommendedName>
        <fullName evidence="4">Peptide methionine sulfoxide reductase MsrA</fullName>
        <shortName evidence="4">Protein-methionine-S-oxide reductase</shortName>
        <ecNumber evidence="4">1.8.4.11</ecNumber>
    </recommendedName>
    <alternativeName>
        <fullName evidence="4">Peptide-methionine (S)-S-oxide reductase</fullName>
        <shortName evidence="4">Peptide Met(O) reductase</shortName>
    </alternativeName>
</protein>
<dbReference type="EC" id="1.8.4.11" evidence="4"/>
<feature type="domain" description="Peptide methionine sulphoxide reductase MsrA" evidence="5">
    <location>
        <begin position="6"/>
        <end position="158"/>
    </location>
</feature>
<evidence type="ECO:0000256" key="3">
    <source>
        <dbReference type="ARBA" id="ARBA00048782"/>
    </source>
</evidence>
<dbReference type="Proteomes" id="UP001138802">
    <property type="component" value="Unassembled WGS sequence"/>
</dbReference>
<comment type="catalytic activity">
    <reaction evidence="3 4">
        <text>[thioredoxin]-disulfide + L-methionine + H2O = L-methionine (S)-S-oxide + [thioredoxin]-dithiol</text>
        <dbReference type="Rhea" id="RHEA:19993"/>
        <dbReference type="Rhea" id="RHEA-COMP:10698"/>
        <dbReference type="Rhea" id="RHEA-COMP:10700"/>
        <dbReference type="ChEBI" id="CHEBI:15377"/>
        <dbReference type="ChEBI" id="CHEBI:29950"/>
        <dbReference type="ChEBI" id="CHEBI:50058"/>
        <dbReference type="ChEBI" id="CHEBI:57844"/>
        <dbReference type="ChEBI" id="CHEBI:58772"/>
        <dbReference type="EC" id="1.8.4.11"/>
    </reaction>
</comment>
<dbReference type="NCBIfam" id="TIGR00401">
    <property type="entry name" value="msrA"/>
    <property type="match status" value="1"/>
</dbReference>
<dbReference type="InterPro" id="IPR036509">
    <property type="entry name" value="Met_Sox_Rdtase_MsrA_sf"/>
</dbReference>
<dbReference type="EMBL" id="NRSD01000002">
    <property type="protein sequence ID" value="MBK1643793.1"/>
    <property type="molecule type" value="Genomic_DNA"/>
</dbReference>
<evidence type="ECO:0000256" key="2">
    <source>
        <dbReference type="ARBA" id="ARBA00047806"/>
    </source>
</evidence>
<dbReference type="Pfam" id="PF01625">
    <property type="entry name" value="PMSR"/>
    <property type="match status" value="1"/>
</dbReference>
<dbReference type="InterPro" id="IPR002569">
    <property type="entry name" value="Met_Sox_Rdtase_MsrA_dom"/>
</dbReference>
<keyword evidence="1 4" id="KW-0560">Oxidoreductase</keyword>
<evidence type="ECO:0000259" key="5">
    <source>
        <dbReference type="Pfam" id="PF01625"/>
    </source>
</evidence>
<dbReference type="GO" id="GO:0008113">
    <property type="term" value="F:peptide-methionine (S)-S-oxide reductase activity"/>
    <property type="evidence" value="ECO:0007669"/>
    <property type="project" value="UniProtKB-UniRule"/>
</dbReference>
<dbReference type="PANTHER" id="PTHR43774:SF1">
    <property type="entry name" value="PEPTIDE METHIONINE SULFOXIDE REDUCTASE MSRA 2"/>
    <property type="match status" value="1"/>
</dbReference>
<feature type="active site" evidence="4">
    <location>
        <position position="12"/>
    </location>
</feature>
<comment type="catalytic activity">
    <reaction evidence="2 4">
        <text>L-methionyl-[protein] + [thioredoxin]-disulfide + H2O = L-methionyl-(S)-S-oxide-[protein] + [thioredoxin]-dithiol</text>
        <dbReference type="Rhea" id="RHEA:14217"/>
        <dbReference type="Rhea" id="RHEA-COMP:10698"/>
        <dbReference type="Rhea" id="RHEA-COMP:10700"/>
        <dbReference type="Rhea" id="RHEA-COMP:12313"/>
        <dbReference type="Rhea" id="RHEA-COMP:12315"/>
        <dbReference type="ChEBI" id="CHEBI:15377"/>
        <dbReference type="ChEBI" id="CHEBI:16044"/>
        <dbReference type="ChEBI" id="CHEBI:29950"/>
        <dbReference type="ChEBI" id="CHEBI:44120"/>
        <dbReference type="ChEBI" id="CHEBI:50058"/>
        <dbReference type="EC" id="1.8.4.11"/>
    </reaction>
</comment>